<reference evidence="3 4" key="1">
    <citation type="journal article" date="2011" name="J. Bacteriol.">
        <title>Complete genome sequence of the thermoacidophilic crenarchaeon Thermoproteus uzoniensis 768-20.</title>
        <authorList>
            <person name="Mardanov A.V."/>
            <person name="Gumerov V.M."/>
            <person name="Beletsky A.V."/>
            <person name="Prokofeva M.I."/>
            <person name="Bonch-Osmolovskaya E.A."/>
            <person name="Ravin N.V."/>
            <person name="Skryabin K.G."/>
        </authorList>
    </citation>
    <scope>NUCLEOTIDE SEQUENCE [LARGE SCALE GENOMIC DNA]</scope>
    <source>
        <strain evidence="3 4">768-20</strain>
    </source>
</reference>
<dbReference type="InterPro" id="IPR003675">
    <property type="entry name" value="Rce1/LyrA-like_dom"/>
</dbReference>
<feature type="transmembrane region" description="Helical" evidence="1">
    <location>
        <begin position="174"/>
        <end position="192"/>
    </location>
</feature>
<feature type="transmembrane region" description="Helical" evidence="1">
    <location>
        <begin position="100"/>
        <end position="119"/>
    </location>
</feature>
<sequence>MNRDVVYVALPALLWPLTFDILRSQFLYAMAASTAVLAALTLLWRRGDVAWLRARAPVALAAGVAASAALYFVFVAGHLAMASLGLGSSVTSVYRMLTSAPPLVLAVAVVPIGVFEEIYWRGGLQGLFKARDYPGWALSAVYYTAVHISTLNPALVAGALVIGLVDGLLAERLGLAASTAAHVIWLELVAFFPP</sequence>
<keyword evidence="1" id="KW-1133">Transmembrane helix</keyword>
<feature type="transmembrane region" description="Helical" evidence="1">
    <location>
        <begin position="56"/>
        <end position="80"/>
    </location>
</feature>
<name>F2L693_THEU7</name>
<dbReference type="GO" id="GO:0004175">
    <property type="term" value="F:endopeptidase activity"/>
    <property type="evidence" value="ECO:0007669"/>
    <property type="project" value="UniProtKB-ARBA"/>
</dbReference>
<dbReference type="EMBL" id="CP002590">
    <property type="protein sequence ID" value="AEA12489.1"/>
    <property type="molecule type" value="Genomic_DNA"/>
</dbReference>
<dbReference type="HOGENOM" id="CLU_108881_1_0_2"/>
<keyword evidence="4" id="KW-1185">Reference proteome</keyword>
<proteinExistence type="predicted"/>
<dbReference type="GeneID" id="10360538"/>
<evidence type="ECO:0000313" key="4">
    <source>
        <dbReference type="Proteomes" id="UP000008138"/>
    </source>
</evidence>
<dbReference type="eggNOG" id="arCOG07466">
    <property type="taxonomic scope" value="Archaea"/>
</dbReference>
<dbReference type="RefSeq" id="WP_013679825.1">
    <property type="nucleotide sequence ID" value="NC_015315.1"/>
</dbReference>
<dbReference type="OrthoDB" id="27046at2157"/>
<dbReference type="KEGG" id="tuz:TUZN_1007"/>
<evidence type="ECO:0000256" key="1">
    <source>
        <dbReference type="SAM" id="Phobius"/>
    </source>
</evidence>
<dbReference type="STRING" id="999630.TUZN_1007"/>
<evidence type="ECO:0000259" key="2">
    <source>
        <dbReference type="Pfam" id="PF02517"/>
    </source>
</evidence>
<dbReference type="AlphaFoldDB" id="F2L693"/>
<dbReference type="Pfam" id="PF02517">
    <property type="entry name" value="Rce1-like"/>
    <property type="match status" value="1"/>
</dbReference>
<dbReference type="GO" id="GO:0080120">
    <property type="term" value="P:CAAX-box protein maturation"/>
    <property type="evidence" value="ECO:0007669"/>
    <property type="project" value="UniProtKB-ARBA"/>
</dbReference>
<evidence type="ECO:0000313" key="3">
    <source>
        <dbReference type="EMBL" id="AEA12489.1"/>
    </source>
</evidence>
<keyword evidence="1" id="KW-0472">Membrane</keyword>
<feature type="domain" description="CAAX prenyl protease 2/Lysostaphin resistance protein A-like" evidence="2">
    <location>
        <begin position="101"/>
        <end position="185"/>
    </location>
</feature>
<accession>F2L693</accession>
<organism evidence="3 4">
    <name type="scientific">Thermoproteus uzoniensis (strain 768-20)</name>
    <dbReference type="NCBI Taxonomy" id="999630"/>
    <lineage>
        <taxon>Archaea</taxon>
        <taxon>Thermoproteota</taxon>
        <taxon>Thermoprotei</taxon>
        <taxon>Thermoproteales</taxon>
        <taxon>Thermoproteaceae</taxon>
        <taxon>Thermoproteus</taxon>
    </lineage>
</organism>
<feature type="transmembrane region" description="Helical" evidence="1">
    <location>
        <begin position="140"/>
        <end position="162"/>
    </location>
</feature>
<reference key="2">
    <citation type="submission" date="2011-03" db="EMBL/GenBank/DDBJ databases">
        <title>Complete genome sequence of the thermoacidophilic crenarchaeon Thermoproteus uzoniensis 768-20.</title>
        <authorList>
            <person name="Mardanov A.V."/>
            <person name="Gumerov V.M."/>
            <person name="Beletsky A.V."/>
            <person name="Prokofeva M.I."/>
            <person name="Bonch-Osmolovskaya E.A."/>
            <person name="Ravin N.V."/>
            <person name="Skryabin K.G."/>
        </authorList>
    </citation>
    <scope>NUCLEOTIDE SEQUENCE</scope>
    <source>
        <strain>768-20</strain>
    </source>
</reference>
<gene>
    <name evidence="3" type="ordered locus">TUZN_1007</name>
</gene>
<keyword evidence="1" id="KW-0812">Transmembrane</keyword>
<dbReference type="Proteomes" id="UP000008138">
    <property type="component" value="Chromosome"/>
</dbReference>
<protein>
    <submittedName>
        <fullName evidence="3">Abortive infection protein</fullName>
    </submittedName>
</protein>
<feature type="transmembrane region" description="Helical" evidence="1">
    <location>
        <begin position="26"/>
        <end position="44"/>
    </location>
</feature>